<dbReference type="PANTHER" id="PTHR30038">
    <property type="entry name" value="ALDEHYDE FERREDOXIN OXIDOREDUCTASE"/>
    <property type="match status" value="1"/>
</dbReference>
<proteinExistence type="predicted"/>
<dbReference type="GO" id="GO:0016625">
    <property type="term" value="F:oxidoreductase activity, acting on the aldehyde or oxo group of donors, iron-sulfur protein as acceptor"/>
    <property type="evidence" value="ECO:0007669"/>
    <property type="project" value="InterPro"/>
</dbReference>
<feature type="non-terminal residue" evidence="2">
    <location>
        <position position="1"/>
    </location>
</feature>
<dbReference type="InterPro" id="IPR013985">
    <property type="entry name" value="Ald_Fedxn_OxRdtase_dom3"/>
</dbReference>
<dbReference type="InterPro" id="IPR001203">
    <property type="entry name" value="OxRdtase_Ald_Fedxn_C"/>
</dbReference>
<accession>X0YAW2</accession>
<evidence type="ECO:0000313" key="2">
    <source>
        <dbReference type="EMBL" id="GAG44442.1"/>
    </source>
</evidence>
<dbReference type="SUPFAM" id="SSF48310">
    <property type="entry name" value="Aldehyde ferredoxin oxidoreductase, C-terminal domains"/>
    <property type="match status" value="1"/>
</dbReference>
<gene>
    <name evidence="2" type="ORF">S01H1_84782</name>
</gene>
<reference evidence="2" key="1">
    <citation type="journal article" date="2014" name="Front. Microbiol.">
        <title>High frequency of phylogenetically diverse reductive dehalogenase-homologous genes in deep subseafloor sedimentary metagenomes.</title>
        <authorList>
            <person name="Kawai M."/>
            <person name="Futagami T."/>
            <person name="Toyoda A."/>
            <person name="Takaki Y."/>
            <person name="Nishi S."/>
            <person name="Hori S."/>
            <person name="Arai W."/>
            <person name="Tsubouchi T."/>
            <person name="Morono Y."/>
            <person name="Uchiyama I."/>
            <person name="Ito T."/>
            <person name="Fujiyama A."/>
            <person name="Inagaki F."/>
            <person name="Takami H."/>
        </authorList>
    </citation>
    <scope>NUCLEOTIDE SEQUENCE</scope>
    <source>
        <strain evidence="2">Expedition CK06-06</strain>
    </source>
</reference>
<protein>
    <recommendedName>
        <fullName evidence="1">Aldehyde ferredoxin oxidoreductase C-terminal domain-containing protein</fullName>
    </recommendedName>
</protein>
<dbReference type="Gene3D" id="1.10.599.10">
    <property type="entry name" value="Aldehyde Ferredoxin Oxidoreductase Protein, subunit A, domain 3"/>
    <property type="match status" value="1"/>
</dbReference>
<comment type="caution">
    <text evidence="2">The sequence shown here is derived from an EMBL/GenBank/DDBJ whole genome shotgun (WGS) entry which is preliminary data.</text>
</comment>
<feature type="non-terminal residue" evidence="2">
    <location>
        <position position="119"/>
    </location>
</feature>
<dbReference type="AlphaFoldDB" id="X0YAW2"/>
<dbReference type="Pfam" id="PF01314">
    <property type="entry name" value="AFOR_C"/>
    <property type="match status" value="1"/>
</dbReference>
<dbReference type="PANTHER" id="PTHR30038:SF9">
    <property type="entry name" value="ALDEHYDE FERREDOXIN OXIDOREDUCTASE"/>
    <property type="match status" value="1"/>
</dbReference>
<dbReference type="GO" id="GO:0009055">
    <property type="term" value="F:electron transfer activity"/>
    <property type="evidence" value="ECO:0007669"/>
    <property type="project" value="InterPro"/>
</dbReference>
<organism evidence="2">
    <name type="scientific">marine sediment metagenome</name>
    <dbReference type="NCBI Taxonomy" id="412755"/>
    <lineage>
        <taxon>unclassified sequences</taxon>
        <taxon>metagenomes</taxon>
        <taxon>ecological metagenomes</taxon>
    </lineage>
</organism>
<dbReference type="EMBL" id="BARS01057987">
    <property type="protein sequence ID" value="GAG44442.1"/>
    <property type="molecule type" value="Genomic_DNA"/>
</dbReference>
<sequence>VGGGSDQWAMQVKGLEMPGYEPRSLKTTALGLAVASRGACHNRSAAYQADVSELVDRFKAEESRGRLVSEGEDQEAVLDSLALCKFIRGCFTDIYAETADIYNLITGVDLTAEALRGAG</sequence>
<name>X0YAW2_9ZZZZ</name>
<dbReference type="InterPro" id="IPR051919">
    <property type="entry name" value="W-dependent_AOR"/>
</dbReference>
<dbReference type="GO" id="GO:0051536">
    <property type="term" value="F:iron-sulfur cluster binding"/>
    <property type="evidence" value="ECO:0007669"/>
    <property type="project" value="InterPro"/>
</dbReference>
<evidence type="ECO:0000259" key="1">
    <source>
        <dbReference type="Pfam" id="PF01314"/>
    </source>
</evidence>
<dbReference type="InterPro" id="IPR036021">
    <property type="entry name" value="Tungsten_al_ferr_oxy-like_C"/>
</dbReference>
<feature type="domain" description="Aldehyde ferredoxin oxidoreductase C-terminal" evidence="1">
    <location>
        <begin position="5"/>
        <end position="119"/>
    </location>
</feature>